<dbReference type="AlphaFoldDB" id="A0A2P2PPS8"/>
<reference evidence="1" key="1">
    <citation type="submission" date="2018-02" db="EMBL/GenBank/DDBJ databases">
        <title>Rhizophora mucronata_Transcriptome.</title>
        <authorList>
            <person name="Meera S.P."/>
            <person name="Sreeshan A."/>
            <person name="Augustine A."/>
        </authorList>
    </citation>
    <scope>NUCLEOTIDE SEQUENCE</scope>
    <source>
        <tissue evidence="1">Leaf</tissue>
    </source>
</reference>
<sequence length="78" mass="9160">MFLRWKGEETLEIKEAEEEEEGAIAISGRIEPRVNTYQECQVFRLVHKILNFIKKTYKNKISTVYGKDLFWLSPHSAA</sequence>
<evidence type="ECO:0000313" key="1">
    <source>
        <dbReference type="EMBL" id="MBX56768.1"/>
    </source>
</evidence>
<dbReference type="EMBL" id="GGEC01076284">
    <property type="protein sequence ID" value="MBX56768.1"/>
    <property type="molecule type" value="Transcribed_RNA"/>
</dbReference>
<accession>A0A2P2PPS8</accession>
<protein>
    <submittedName>
        <fullName evidence="1">Uncharacterized protein</fullName>
    </submittedName>
</protein>
<proteinExistence type="predicted"/>
<organism evidence="1">
    <name type="scientific">Rhizophora mucronata</name>
    <name type="common">Asiatic mangrove</name>
    <dbReference type="NCBI Taxonomy" id="61149"/>
    <lineage>
        <taxon>Eukaryota</taxon>
        <taxon>Viridiplantae</taxon>
        <taxon>Streptophyta</taxon>
        <taxon>Embryophyta</taxon>
        <taxon>Tracheophyta</taxon>
        <taxon>Spermatophyta</taxon>
        <taxon>Magnoliopsida</taxon>
        <taxon>eudicotyledons</taxon>
        <taxon>Gunneridae</taxon>
        <taxon>Pentapetalae</taxon>
        <taxon>rosids</taxon>
        <taxon>fabids</taxon>
        <taxon>Malpighiales</taxon>
        <taxon>Rhizophoraceae</taxon>
        <taxon>Rhizophora</taxon>
    </lineage>
</organism>
<name>A0A2P2PPS8_RHIMU</name>